<protein>
    <submittedName>
        <fullName evidence="1">Uncharacterized protein</fullName>
    </submittedName>
</protein>
<reference evidence="1" key="3">
    <citation type="submission" date="2022-06" db="UniProtKB">
        <authorList>
            <consortium name="EnsemblPlants"/>
        </authorList>
    </citation>
    <scope>IDENTIFICATION</scope>
</reference>
<evidence type="ECO:0000313" key="1">
    <source>
        <dbReference type="EnsemblPlants" id="TuG1812G0600001658.01.T01.cds467997"/>
    </source>
</evidence>
<organism evidence="1 2">
    <name type="scientific">Triticum urartu</name>
    <name type="common">Red wild einkorn</name>
    <name type="synonym">Crithodium urartu</name>
    <dbReference type="NCBI Taxonomy" id="4572"/>
    <lineage>
        <taxon>Eukaryota</taxon>
        <taxon>Viridiplantae</taxon>
        <taxon>Streptophyta</taxon>
        <taxon>Embryophyta</taxon>
        <taxon>Tracheophyta</taxon>
        <taxon>Spermatophyta</taxon>
        <taxon>Magnoliopsida</taxon>
        <taxon>Liliopsida</taxon>
        <taxon>Poales</taxon>
        <taxon>Poaceae</taxon>
        <taxon>BOP clade</taxon>
        <taxon>Pooideae</taxon>
        <taxon>Triticodae</taxon>
        <taxon>Triticeae</taxon>
        <taxon>Triticinae</taxon>
        <taxon>Triticum</taxon>
    </lineage>
</organism>
<dbReference type="EnsemblPlants" id="TuG1812G0600001658.01.T01">
    <property type="protein sequence ID" value="TuG1812G0600001658.01.T01.cds467997"/>
    <property type="gene ID" value="TuG1812G0600001658.01"/>
</dbReference>
<dbReference type="Gramene" id="TuG1812G0600001658.01.T01">
    <property type="protein sequence ID" value="TuG1812G0600001658.01.T01.cds467997"/>
    <property type="gene ID" value="TuG1812G0600001658.01"/>
</dbReference>
<sequence length="169" mass="18822">MASTIPLHRLPASRLQPRYIPSHRWRSCLLCSYPQLLLNPHLRVLRLRRLPPPSPHDPTSSISPPPPPAPLLACLLLPTPPASLSCLTTVSVPVVVATTRLLRSYWLQFLVLPPTSPPPCLCNTVAARSQHHLLQPRGQSSGHHGQWPWRPHLCPLASQYLRLHPPSSI</sequence>
<reference evidence="1" key="2">
    <citation type="submission" date="2018-03" db="EMBL/GenBank/DDBJ databases">
        <title>The Triticum urartu genome reveals the dynamic nature of wheat genome evolution.</title>
        <authorList>
            <person name="Ling H."/>
            <person name="Ma B."/>
            <person name="Shi X."/>
            <person name="Liu H."/>
            <person name="Dong L."/>
            <person name="Sun H."/>
            <person name="Cao Y."/>
            <person name="Gao Q."/>
            <person name="Zheng S."/>
            <person name="Li Y."/>
            <person name="Yu Y."/>
            <person name="Du H."/>
            <person name="Qi M."/>
            <person name="Li Y."/>
            <person name="Yu H."/>
            <person name="Cui Y."/>
            <person name="Wang N."/>
            <person name="Chen C."/>
            <person name="Wu H."/>
            <person name="Zhao Y."/>
            <person name="Zhang J."/>
            <person name="Li Y."/>
            <person name="Zhou W."/>
            <person name="Zhang B."/>
            <person name="Hu W."/>
            <person name="Eijk M."/>
            <person name="Tang J."/>
            <person name="Witsenboer H."/>
            <person name="Zhao S."/>
            <person name="Li Z."/>
            <person name="Zhang A."/>
            <person name="Wang D."/>
            <person name="Liang C."/>
        </authorList>
    </citation>
    <scope>NUCLEOTIDE SEQUENCE [LARGE SCALE GENOMIC DNA]</scope>
    <source>
        <strain evidence="1">cv. G1812</strain>
    </source>
</reference>
<reference evidence="2" key="1">
    <citation type="journal article" date="2013" name="Nature">
        <title>Draft genome of the wheat A-genome progenitor Triticum urartu.</title>
        <authorList>
            <person name="Ling H.Q."/>
            <person name="Zhao S."/>
            <person name="Liu D."/>
            <person name="Wang J."/>
            <person name="Sun H."/>
            <person name="Zhang C."/>
            <person name="Fan H."/>
            <person name="Li D."/>
            <person name="Dong L."/>
            <person name="Tao Y."/>
            <person name="Gao C."/>
            <person name="Wu H."/>
            <person name="Li Y."/>
            <person name="Cui Y."/>
            <person name="Guo X."/>
            <person name="Zheng S."/>
            <person name="Wang B."/>
            <person name="Yu K."/>
            <person name="Liang Q."/>
            <person name="Yang W."/>
            <person name="Lou X."/>
            <person name="Chen J."/>
            <person name="Feng M."/>
            <person name="Jian J."/>
            <person name="Zhang X."/>
            <person name="Luo G."/>
            <person name="Jiang Y."/>
            <person name="Liu J."/>
            <person name="Wang Z."/>
            <person name="Sha Y."/>
            <person name="Zhang B."/>
            <person name="Wu H."/>
            <person name="Tang D."/>
            <person name="Shen Q."/>
            <person name="Xue P."/>
            <person name="Zou S."/>
            <person name="Wang X."/>
            <person name="Liu X."/>
            <person name="Wang F."/>
            <person name="Yang Y."/>
            <person name="An X."/>
            <person name="Dong Z."/>
            <person name="Zhang K."/>
            <person name="Zhang X."/>
            <person name="Luo M.C."/>
            <person name="Dvorak J."/>
            <person name="Tong Y."/>
            <person name="Wang J."/>
            <person name="Yang H."/>
            <person name="Li Z."/>
            <person name="Wang D."/>
            <person name="Zhang A."/>
            <person name="Wang J."/>
        </authorList>
    </citation>
    <scope>NUCLEOTIDE SEQUENCE</scope>
    <source>
        <strain evidence="2">cv. G1812</strain>
    </source>
</reference>
<evidence type="ECO:0000313" key="2">
    <source>
        <dbReference type="Proteomes" id="UP000015106"/>
    </source>
</evidence>
<proteinExistence type="predicted"/>
<name>A0A8R7UTF2_TRIUA</name>
<keyword evidence="2" id="KW-1185">Reference proteome</keyword>
<dbReference type="AlphaFoldDB" id="A0A8R7UTF2"/>
<dbReference type="Proteomes" id="UP000015106">
    <property type="component" value="Chromosome 6"/>
</dbReference>
<accession>A0A8R7UTF2</accession>